<name>A0ABQ6MRR0_9STRA</name>
<evidence type="ECO:0000256" key="4">
    <source>
        <dbReference type="SAM" id="MobiDB-lite"/>
    </source>
</evidence>
<accession>A0ABQ6MRR0</accession>
<keyword evidence="2" id="KW-0547">Nucleotide-binding</keyword>
<organism evidence="6 7">
    <name type="scientific">Tetraparma gracilis</name>
    <dbReference type="NCBI Taxonomy" id="2962635"/>
    <lineage>
        <taxon>Eukaryota</taxon>
        <taxon>Sar</taxon>
        <taxon>Stramenopiles</taxon>
        <taxon>Ochrophyta</taxon>
        <taxon>Bolidophyceae</taxon>
        <taxon>Parmales</taxon>
        <taxon>Triparmaceae</taxon>
        <taxon>Tetraparma</taxon>
    </lineage>
</organism>
<dbReference type="InterPro" id="IPR014729">
    <property type="entry name" value="Rossmann-like_a/b/a_fold"/>
</dbReference>
<dbReference type="InterPro" id="IPR017932">
    <property type="entry name" value="GATase_2_dom"/>
</dbReference>
<keyword evidence="3" id="KW-0067">ATP-binding</keyword>
<feature type="domain" description="Glutamine amidotransferase type-2" evidence="5">
    <location>
        <begin position="1"/>
        <end position="131"/>
    </location>
</feature>
<feature type="compositionally biased region" description="Pro residues" evidence="4">
    <location>
        <begin position="432"/>
        <end position="449"/>
    </location>
</feature>
<evidence type="ECO:0000313" key="7">
    <source>
        <dbReference type="Proteomes" id="UP001165060"/>
    </source>
</evidence>
<dbReference type="Pfam" id="PF13537">
    <property type="entry name" value="GATase_7"/>
    <property type="match status" value="1"/>
</dbReference>
<sequence length="1478" mass="160263">MTPPPTPQPLSSSDSSTLVIFNGEIYNSEEFSPPSLSDGHSLLAAYHKLGPSFPQHLDGEFSLVLFDYAKSLLIVASDTFGTKPLFASITPTHAVIASYRSAASRALSALSLPHTSLVHFPPNTIQVYSYSPSSSPENIFSLQSTLPTHTFSLSQHKTSYADFSAALHAAVAKRARNLETDPFVGLSSGYDSGCLACLLANHSFPAHAFTVSAAENAEIVSERLGYMAARSALLTNSTHLWSRASLKAQRASLSSLAEPYSYPVPIGYLPDPIDAPLPMIGDPAAVGLSVLCEQARAVSSRPSLVYMSGSGADEIISDYGFRGVKYSRQSHFGGVFPDNLEPHFPWPNFFEGSQRAYLMKEELIAGSYGIEARYPFLDPAVVQEFLSLVPALKNDEYKGAIAHVMREIGCPYDSGKKVGFSETDDKGSLADSPPPAPLPPLPEPKTPPPSCPHLDIKGIIAYATSPAQASSALSSLTALFPGCSDLPLKHATHLLESKLDKTAPHPHYSTPLPPEELYVEAAECQRTVEQKQVLLRLSAVTLFNEKKLAASIKLFNRVAEVTEEEPSELSLLALRDMYATYSLNFISNSPVFYTIRYPDYKPTLLANNEFEKSIALLTALLSNPDSPPTMRELNAYALAALHHDAGNSDAATRTLQEFIFSFPPDPQPLPQQKLQPFQFQAGGKTPLRVATVATSPRAELDDLIHTGLKAGVEVDVLGLGMEWGGTHTKMELYYEYVKRLDPTQLVMTVDAYDVILSPELLSIVDKVPDGTIIFNGEYTCWPDESAAPLIPAGGPLKYLNSGVIVGQAGKMMKMLEEVLTYPALFDDQRAFLRYYLQNQEFVRVDTEGEIFYTLHAVKGGVVYDHDGYVTQPMGEGDYMRPLVLHGNALDGKALFAEIMEVVRREDEGLVGQVRLGLDENGGNGARVRHLGRRLMERMVEGGGVGEGEWWTFAAAANELFEHGWYCDGAKLLFGLWKVDGGGELSGLMMKTYATWFIGEGCVFCKAPPLRDSKEAFRLVDLLRSWAEGKGYARYAMGTMGQAQVAQWKEVSTYNLAVAEHWLGNTEGSEAAYAALIGAEVEVERGVKGGGEGGREGGRGDSLKPLSDLRIAAVATEDRVELQNLLKSAEFVGVEVDVLGMNDEYSGNAQKVGYFLDYVSGVQDDQLVLFVDAYDILLFDTVRELAGLWKRGELCGEYAEIVFSAEKSSYPDLGIAGLYGEKGGLYRYLNSGAILGSAAALRSMLEEVASYPGLLVSDQRSFVRWFLKHRGEEKRVCLNTDGSAFFSLHSVNSASVIGDDGQFENPGAVPGGRPGVVHGNAGGGGGKKYYAELFETMERVRGGGAGGVVKTPKYAMAVTLYKEGRTQESVAAFLEHLEDEPEHAVSYYNLGVVMGELGDWGRSIGYYRKCLEAGGDSVEAEACMSNLAMSLMVGGGGEGAGEEAVELLERVEEVGSPEWAERAKAALAQLRGGAGREEL</sequence>
<dbReference type="Gene3D" id="3.60.20.10">
    <property type="entry name" value="Glutamine Phosphoribosylpyrophosphate, subunit 1, domain 1"/>
    <property type="match status" value="1"/>
</dbReference>
<dbReference type="SUPFAM" id="SSF52402">
    <property type="entry name" value="Adenine nucleotide alpha hydrolases-like"/>
    <property type="match status" value="1"/>
</dbReference>
<dbReference type="InterPro" id="IPR050795">
    <property type="entry name" value="Asn_Synthetase"/>
</dbReference>
<dbReference type="Pfam" id="PF25342">
    <property type="entry name" value="GT_PLOD"/>
    <property type="match status" value="2"/>
</dbReference>
<keyword evidence="1" id="KW-0436">Ligase</keyword>
<dbReference type="PANTHER" id="PTHR11772">
    <property type="entry name" value="ASPARAGINE SYNTHETASE"/>
    <property type="match status" value="1"/>
</dbReference>
<dbReference type="Gene3D" id="1.25.40.10">
    <property type="entry name" value="Tetratricopeptide repeat domain"/>
    <property type="match status" value="1"/>
</dbReference>
<keyword evidence="7" id="KW-1185">Reference proteome</keyword>
<dbReference type="InterPro" id="IPR001962">
    <property type="entry name" value="Asn_synthase"/>
</dbReference>
<dbReference type="Gene3D" id="3.40.50.620">
    <property type="entry name" value="HUPs"/>
    <property type="match status" value="1"/>
</dbReference>
<gene>
    <name evidence="6" type="ORF">TeGR_g5754</name>
</gene>
<feature type="region of interest" description="Disordered" evidence="4">
    <location>
        <begin position="421"/>
        <end position="449"/>
    </location>
</feature>
<dbReference type="PANTHER" id="PTHR11772:SF2">
    <property type="entry name" value="ASPARAGINE SYNTHETASE [GLUTAMINE-HYDROLYZING]"/>
    <property type="match status" value="1"/>
</dbReference>
<dbReference type="InterPro" id="IPR057589">
    <property type="entry name" value="GT_PLOD"/>
</dbReference>
<dbReference type="InterPro" id="IPR029055">
    <property type="entry name" value="Ntn_hydrolases_N"/>
</dbReference>
<comment type="caution">
    <text evidence="6">The sequence shown here is derived from an EMBL/GenBank/DDBJ whole genome shotgun (WGS) entry which is preliminary data.</text>
</comment>
<dbReference type="EMBL" id="BRYB01001671">
    <property type="protein sequence ID" value="GMI30778.1"/>
    <property type="molecule type" value="Genomic_DNA"/>
</dbReference>
<evidence type="ECO:0000313" key="6">
    <source>
        <dbReference type="EMBL" id="GMI30778.1"/>
    </source>
</evidence>
<dbReference type="SUPFAM" id="SSF48452">
    <property type="entry name" value="TPR-like"/>
    <property type="match status" value="1"/>
</dbReference>
<dbReference type="Pfam" id="PF00733">
    <property type="entry name" value="Asn_synthase"/>
    <property type="match status" value="1"/>
</dbReference>
<dbReference type="PROSITE" id="PS51278">
    <property type="entry name" value="GATASE_TYPE_2"/>
    <property type="match status" value="1"/>
</dbReference>
<dbReference type="Proteomes" id="UP001165060">
    <property type="component" value="Unassembled WGS sequence"/>
</dbReference>
<proteinExistence type="predicted"/>
<reference evidence="6 7" key="1">
    <citation type="journal article" date="2023" name="Commun. Biol.">
        <title>Genome analysis of Parmales, the sister group of diatoms, reveals the evolutionary specialization of diatoms from phago-mixotrophs to photoautotrophs.</title>
        <authorList>
            <person name="Ban H."/>
            <person name="Sato S."/>
            <person name="Yoshikawa S."/>
            <person name="Yamada K."/>
            <person name="Nakamura Y."/>
            <person name="Ichinomiya M."/>
            <person name="Sato N."/>
            <person name="Blanc-Mathieu R."/>
            <person name="Endo H."/>
            <person name="Kuwata A."/>
            <person name="Ogata H."/>
        </authorList>
    </citation>
    <scope>NUCLEOTIDE SEQUENCE [LARGE SCALE GENOMIC DNA]</scope>
</reference>
<dbReference type="CDD" id="cd22997">
    <property type="entry name" value="GT_LH"/>
    <property type="match status" value="2"/>
</dbReference>
<dbReference type="InterPro" id="IPR011990">
    <property type="entry name" value="TPR-like_helical_dom_sf"/>
</dbReference>
<protein>
    <recommendedName>
        <fullName evidence="5">Glutamine amidotransferase type-2 domain-containing protein</fullName>
    </recommendedName>
</protein>
<evidence type="ECO:0000256" key="3">
    <source>
        <dbReference type="ARBA" id="ARBA00022840"/>
    </source>
</evidence>
<evidence type="ECO:0000259" key="5">
    <source>
        <dbReference type="PROSITE" id="PS51278"/>
    </source>
</evidence>
<evidence type="ECO:0000256" key="2">
    <source>
        <dbReference type="ARBA" id="ARBA00022741"/>
    </source>
</evidence>
<dbReference type="SUPFAM" id="SSF56235">
    <property type="entry name" value="N-terminal nucleophile aminohydrolases (Ntn hydrolases)"/>
    <property type="match status" value="1"/>
</dbReference>
<evidence type="ECO:0000256" key="1">
    <source>
        <dbReference type="ARBA" id="ARBA00022598"/>
    </source>
</evidence>